<sequence>MEASLVYSRYFINLQLVRNSEKCALNRVVNNMICFNINYSQTKLDDGNLIYKFEPPIEMLTTFNFLKRHKPIPLKYSICQVINMELENEKLRIQKQKHDKSLNEILDNTSVCKRKLDESTSVKSEVTKDFFGRIVDKTINNKKFKNFNDRNKVSIKPKAKIWVKFHEGYSNAVRRPISIEELLK</sequence>
<dbReference type="Proteomes" id="UP000768646">
    <property type="component" value="Unassembled WGS sequence"/>
</dbReference>
<protein>
    <submittedName>
        <fullName evidence="1">Uncharacterized protein</fullName>
    </submittedName>
</protein>
<dbReference type="EMBL" id="JABTEG010000004">
    <property type="protein sequence ID" value="KAG4305095.1"/>
    <property type="molecule type" value="Genomic_DNA"/>
</dbReference>
<name>A0ACB7CDG2_9ASCO</name>
<evidence type="ECO:0000313" key="1">
    <source>
        <dbReference type="EMBL" id="KAG4305095.1"/>
    </source>
</evidence>
<accession>A0ACB7CDG2</accession>
<keyword evidence="2" id="KW-1185">Reference proteome</keyword>
<organism evidence="1 2">
    <name type="scientific">Pneumocystis oryctolagi</name>
    <dbReference type="NCBI Taxonomy" id="42067"/>
    <lineage>
        <taxon>Eukaryota</taxon>
        <taxon>Fungi</taxon>
        <taxon>Dikarya</taxon>
        <taxon>Ascomycota</taxon>
        <taxon>Taphrinomycotina</taxon>
        <taxon>Pneumocystomycetes</taxon>
        <taxon>Pneumocystaceae</taxon>
        <taxon>Pneumocystis</taxon>
    </lineage>
</organism>
<gene>
    <name evidence="1" type="ORF">PORY_001265</name>
</gene>
<reference evidence="1 2" key="1">
    <citation type="journal article" date="2021" name="Commun. Biol.">
        <title>Genomic insights into the host specific adaptation of the Pneumocystis genus.</title>
        <authorList>
            <person name="Cisse O.H."/>
            <person name="Ma L."/>
            <person name="Dekker J.P."/>
            <person name="Khil P.P."/>
            <person name="Youn J.-H."/>
            <person name="Brenchley J.M."/>
            <person name="Blair R."/>
            <person name="Pahar B."/>
            <person name="Chabe M."/>
            <person name="Van Rompay K.K.A."/>
            <person name="Keesler R."/>
            <person name="Sukura A."/>
            <person name="Hirsch V."/>
            <person name="Kutty G."/>
            <person name="Liu Y."/>
            <person name="Peng L."/>
            <person name="Chen J."/>
            <person name="Song J."/>
            <person name="Weissenbacher-Lang C."/>
            <person name="Xu J."/>
            <person name="Upham N.S."/>
            <person name="Stajich J.E."/>
            <person name="Cuomo C.A."/>
            <person name="Cushion M.T."/>
            <person name="Kovacs J.A."/>
        </authorList>
    </citation>
    <scope>NUCLEOTIDE SEQUENCE [LARGE SCALE GENOMIC DNA]</scope>
    <source>
        <strain evidence="1 2">RABM</strain>
    </source>
</reference>
<evidence type="ECO:0000313" key="2">
    <source>
        <dbReference type="Proteomes" id="UP000768646"/>
    </source>
</evidence>
<proteinExistence type="predicted"/>
<comment type="caution">
    <text evidence="1">The sequence shown here is derived from an EMBL/GenBank/DDBJ whole genome shotgun (WGS) entry which is preliminary data.</text>
</comment>